<dbReference type="STRING" id="313367.JSE7799_00948"/>
<name>A0A0M7B8H2_9RHOB</name>
<dbReference type="AlphaFoldDB" id="A0A0M7B8H2"/>
<dbReference type="Proteomes" id="UP000049455">
    <property type="component" value="Unassembled WGS sequence"/>
</dbReference>
<sequence length="70" mass="7754">MMMTDNVGMMGVPGLLFLIVMLALVVVPFWKLLPKFGYSSWISLVAIIPLGALILIWILAFSEPKTRSTT</sequence>
<keyword evidence="1" id="KW-1133">Transmembrane helix</keyword>
<reference evidence="2 3" key="1">
    <citation type="submission" date="2015-09" db="EMBL/GenBank/DDBJ databases">
        <authorList>
            <person name="Jackson K.R."/>
            <person name="Lunt B.L."/>
            <person name="Fisher J.N.B."/>
            <person name="Gardner A.V."/>
            <person name="Bailey M.E."/>
            <person name="Deus L.M."/>
            <person name="Earl A.S."/>
            <person name="Gibby P.D."/>
            <person name="Hartmann K.A."/>
            <person name="Liu J.E."/>
            <person name="Manci A.M."/>
            <person name="Nielsen D.A."/>
            <person name="Solomon M.B."/>
            <person name="Breakwell D.P."/>
            <person name="Burnett S.H."/>
            <person name="Grose J.H."/>
        </authorList>
    </citation>
    <scope>NUCLEOTIDE SEQUENCE [LARGE SCALE GENOMIC DNA]</scope>
    <source>
        <strain evidence="2 3">CECT 7799</strain>
    </source>
</reference>
<accession>A0A0M7B8H2</accession>
<keyword evidence="3" id="KW-1185">Reference proteome</keyword>
<evidence type="ECO:0000256" key="1">
    <source>
        <dbReference type="SAM" id="Phobius"/>
    </source>
</evidence>
<keyword evidence="1" id="KW-0812">Transmembrane</keyword>
<keyword evidence="1" id="KW-0472">Membrane</keyword>
<feature type="transmembrane region" description="Helical" evidence="1">
    <location>
        <begin position="12"/>
        <end position="32"/>
    </location>
</feature>
<organism evidence="2 3">
    <name type="scientific">Jannaschia seosinensis</name>
    <dbReference type="NCBI Taxonomy" id="313367"/>
    <lineage>
        <taxon>Bacteria</taxon>
        <taxon>Pseudomonadati</taxon>
        <taxon>Pseudomonadota</taxon>
        <taxon>Alphaproteobacteria</taxon>
        <taxon>Rhodobacterales</taxon>
        <taxon>Roseobacteraceae</taxon>
        <taxon>Jannaschia</taxon>
    </lineage>
</organism>
<evidence type="ECO:0000313" key="3">
    <source>
        <dbReference type="Proteomes" id="UP000049455"/>
    </source>
</evidence>
<protein>
    <submittedName>
        <fullName evidence="2">Uncharacterized protein</fullName>
    </submittedName>
</protein>
<gene>
    <name evidence="2" type="ORF">JSE7799_00948</name>
</gene>
<proteinExistence type="predicted"/>
<evidence type="ECO:0000313" key="2">
    <source>
        <dbReference type="EMBL" id="CUH32707.1"/>
    </source>
</evidence>
<feature type="transmembrane region" description="Helical" evidence="1">
    <location>
        <begin position="38"/>
        <end position="61"/>
    </location>
</feature>
<dbReference type="EMBL" id="CYPR01000055">
    <property type="protein sequence ID" value="CUH32707.1"/>
    <property type="molecule type" value="Genomic_DNA"/>
</dbReference>